<evidence type="ECO:0000313" key="7">
    <source>
        <dbReference type="Proteomes" id="UP001162156"/>
    </source>
</evidence>
<keyword evidence="2" id="KW-0479">Metal-binding</keyword>
<reference evidence="6" key="1">
    <citation type="journal article" date="2023" name="Insect Mol. Biol.">
        <title>Genome sequencing provides insights into the evolution of gene families encoding plant cell wall-degrading enzymes in longhorned beetles.</title>
        <authorList>
            <person name="Shin N.R."/>
            <person name="Okamura Y."/>
            <person name="Kirsch R."/>
            <person name="Pauchet Y."/>
        </authorList>
    </citation>
    <scope>NUCLEOTIDE SEQUENCE</scope>
    <source>
        <strain evidence="6">RBIC_L_NR</strain>
    </source>
</reference>
<dbReference type="InterPro" id="IPR012337">
    <property type="entry name" value="RNaseH-like_sf"/>
</dbReference>
<comment type="subcellular location">
    <subcellularLocation>
        <location evidence="1">Nucleus</location>
    </subcellularLocation>
</comment>
<gene>
    <name evidence="6" type="ORF">NQ314_014805</name>
</gene>
<keyword evidence="7" id="KW-1185">Reference proteome</keyword>
<protein>
    <submittedName>
        <fullName evidence="6">Uncharacterized protein</fullName>
    </submittedName>
</protein>
<dbReference type="SUPFAM" id="SSF53098">
    <property type="entry name" value="Ribonuclease H-like"/>
    <property type="match status" value="1"/>
</dbReference>
<evidence type="ECO:0000256" key="4">
    <source>
        <dbReference type="ARBA" id="ARBA00022833"/>
    </source>
</evidence>
<sequence length="167" mass="19036">MQHRKIGRSTINEVTEKLLELFITDYQSFRIVEDKGFRAFVHALNPAYELPNRKKNSATLIPARYEECMTACRQLVNTVKKISLTTDCWTSVNMESFIAPTEHFINDNYELQTMLLECGSMKSHHTSENLAATINRIVTDWGLEDKIILVVSDNANNIKSAVIKNLG</sequence>
<dbReference type="PANTHER" id="PTHR46481">
    <property type="entry name" value="ZINC FINGER BED DOMAIN-CONTAINING PROTEIN 4"/>
    <property type="match status" value="1"/>
</dbReference>
<evidence type="ECO:0000256" key="5">
    <source>
        <dbReference type="ARBA" id="ARBA00023242"/>
    </source>
</evidence>
<keyword evidence="5" id="KW-0539">Nucleus</keyword>
<organism evidence="6 7">
    <name type="scientific">Rhamnusium bicolor</name>
    <dbReference type="NCBI Taxonomy" id="1586634"/>
    <lineage>
        <taxon>Eukaryota</taxon>
        <taxon>Metazoa</taxon>
        <taxon>Ecdysozoa</taxon>
        <taxon>Arthropoda</taxon>
        <taxon>Hexapoda</taxon>
        <taxon>Insecta</taxon>
        <taxon>Pterygota</taxon>
        <taxon>Neoptera</taxon>
        <taxon>Endopterygota</taxon>
        <taxon>Coleoptera</taxon>
        <taxon>Polyphaga</taxon>
        <taxon>Cucujiformia</taxon>
        <taxon>Chrysomeloidea</taxon>
        <taxon>Cerambycidae</taxon>
        <taxon>Lepturinae</taxon>
        <taxon>Rhagiini</taxon>
        <taxon>Rhamnusium</taxon>
    </lineage>
</organism>
<keyword evidence="3" id="KW-0863">Zinc-finger</keyword>
<dbReference type="PANTHER" id="PTHR46481:SF10">
    <property type="entry name" value="ZINC FINGER BED DOMAIN-CONTAINING PROTEIN 39"/>
    <property type="match status" value="1"/>
</dbReference>
<accession>A0AAV8WZX2</accession>
<dbReference type="AlphaFoldDB" id="A0AAV8WZX2"/>
<dbReference type="SUPFAM" id="SSF140996">
    <property type="entry name" value="Hermes dimerisation domain"/>
    <property type="match status" value="1"/>
</dbReference>
<dbReference type="GO" id="GO:0005634">
    <property type="term" value="C:nucleus"/>
    <property type="evidence" value="ECO:0007669"/>
    <property type="project" value="UniProtKB-SubCell"/>
</dbReference>
<dbReference type="Proteomes" id="UP001162156">
    <property type="component" value="Unassembled WGS sequence"/>
</dbReference>
<evidence type="ECO:0000256" key="2">
    <source>
        <dbReference type="ARBA" id="ARBA00022723"/>
    </source>
</evidence>
<dbReference type="InterPro" id="IPR052035">
    <property type="entry name" value="ZnF_BED_domain_contain"/>
</dbReference>
<dbReference type="GO" id="GO:0008270">
    <property type="term" value="F:zinc ion binding"/>
    <property type="evidence" value="ECO:0007669"/>
    <property type="project" value="UniProtKB-KW"/>
</dbReference>
<keyword evidence="4" id="KW-0862">Zinc</keyword>
<dbReference type="Gene3D" id="1.10.10.1070">
    <property type="entry name" value="Zinc finger, BED domain-containing"/>
    <property type="match status" value="1"/>
</dbReference>
<proteinExistence type="predicted"/>
<comment type="caution">
    <text evidence="6">The sequence shown here is derived from an EMBL/GenBank/DDBJ whole genome shotgun (WGS) entry which is preliminary data.</text>
</comment>
<evidence type="ECO:0000313" key="6">
    <source>
        <dbReference type="EMBL" id="KAJ8932259.1"/>
    </source>
</evidence>
<dbReference type="EMBL" id="JANEYF010004072">
    <property type="protein sequence ID" value="KAJ8932259.1"/>
    <property type="molecule type" value="Genomic_DNA"/>
</dbReference>
<evidence type="ECO:0000256" key="3">
    <source>
        <dbReference type="ARBA" id="ARBA00022771"/>
    </source>
</evidence>
<name>A0AAV8WZX2_9CUCU</name>
<evidence type="ECO:0000256" key="1">
    <source>
        <dbReference type="ARBA" id="ARBA00004123"/>
    </source>
</evidence>